<name>A0A6F8PLM2_9GAMM</name>
<dbReference type="FunFam" id="2.40.50.140:FF:000045">
    <property type="entry name" value="Phenylalanine--tRNA ligase beta subunit"/>
    <property type="match status" value="1"/>
</dbReference>
<gene>
    <name evidence="15 20" type="primary">pheT</name>
    <name evidence="20" type="ORF">THMIRHAT_07480</name>
</gene>
<reference evidence="21" key="1">
    <citation type="submission" date="2019-11" db="EMBL/GenBank/DDBJ databases">
        <title>Isolation and characterization of two novel species in the genus Thiomicrorhabdus.</title>
        <authorList>
            <person name="Mochizuki J."/>
            <person name="Kojima H."/>
            <person name="Fukui M."/>
        </authorList>
    </citation>
    <scope>NUCLEOTIDE SEQUENCE [LARGE SCALE GENOMIC DNA]</scope>
    <source>
        <strain evidence="21">AkT22</strain>
    </source>
</reference>
<dbReference type="SMART" id="SM00874">
    <property type="entry name" value="B5"/>
    <property type="match status" value="1"/>
</dbReference>
<dbReference type="CDD" id="cd00769">
    <property type="entry name" value="PheRS_beta_core"/>
    <property type="match status" value="1"/>
</dbReference>
<dbReference type="InterPro" id="IPR045060">
    <property type="entry name" value="Phe-tRNA-ligase_IIc_bsu"/>
</dbReference>
<keyword evidence="7 15" id="KW-0479">Metal-binding</keyword>
<dbReference type="FunFam" id="3.30.56.10:FF:000002">
    <property type="entry name" value="Phenylalanine--tRNA ligase beta subunit"/>
    <property type="match status" value="1"/>
</dbReference>
<evidence type="ECO:0000256" key="6">
    <source>
        <dbReference type="ARBA" id="ARBA00022598"/>
    </source>
</evidence>
<dbReference type="Pfam" id="PF03147">
    <property type="entry name" value="FDX-ACB"/>
    <property type="match status" value="1"/>
</dbReference>
<dbReference type="Gene3D" id="3.30.56.10">
    <property type="match status" value="2"/>
</dbReference>
<dbReference type="SUPFAM" id="SSF50249">
    <property type="entry name" value="Nucleic acid-binding proteins"/>
    <property type="match status" value="1"/>
</dbReference>
<evidence type="ECO:0000259" key="17">
    <source>
        <dbReference type="PROSITE" id="PS50886"/>
    </source>
</evidence>
<keyword evidence="8 15" id="KW-0547">Nucleotide-binding</keyword>
<dbReference type="InterPro" id="IPR041616">
    <property type="entry name" value="PheRS_beta_core"/>
</dbReference>
<dbReference type="InterPro" id="IPR012340">
    <property type="entry name" value="NA-bd_OB-fold"/>
</dbReference>
<keyword evidence="12 15" id="KW-0648">Protein biosynthesis</keyword>
<evidence type="ECO:0000256" key="4">
    <source>
        <dbReference type="ARBA" id="ARBA00022490"/>
    </source>
</evidence>
<dbReference type="HAMAP" id="MF_00283">
    <property type="entry name" value="Phe_tRNA_synth_beta1"/>
    <property type="match status" value="1"/>
</dbReference>
<feature type="domain" description="FDX-ACB" evidence="18">
    <location>
        <begin position="701"/>
        <end position="794"/>
    </location>
</feature>
<evidence type="ECO:0000256" key="1">
    <source>
        <dbReference type="ARBA" id="ARBA00004496"/>
    </source>
</evidence>
<sequence>MKLSENWLREWTNPDWDSNRLAEELSLAGLEVDGIEPVAPAFNNVVVGHVLSVEKHPDADKLNVTQVDVGQGEPVQIVCGAKNVVAGMKACCAMVGATLPGDFQIKKAKLRGVSSNGMLCGASELGLPDDGVDGLHVLPNDAPIGMDVRDYLNLNDTVLEVDLTPNRADCLSVEGIARDVAAVANIAWQQPFENMMVAQQGACSVEIKVQEPALCPKYLGCVVTGFDTQANTPKWMQQRLQRGGLNPKNLMVDITNYVLLELGQPMHAFDLAKLTGAIQVRKAVAGEKLITLDEKELTLTDDTLIIADDNGPLALAGVMGGLHSAVSDTTQAIFFECAHFTPLSVVGKARAYGLHTDSSHRFERGVDAQLPERALARALALFTKIAGGQVSEVNAQISAELLPQVKPIALRPERIVKLLGAYIANDQVESIFKRLGFSIENQADGWLMTPPSYRFDMAIEADLIEEVGRIYGYNNLPETPVEAPVRLPSLPESEQELYGLKQALVQRGYHEVVTYSFVEEAKQAVLLPELPYVCLQNPISDDMKAMRTTLFPGFLNTIAYNQNRQQNRVRIFESGLTFVQIDGQVQQVPVLGGAIVGSKTPNSWAVTEPRVVDFYDLKGDVETLLGMSHLQNRVRFVPHEYTIFHPGQSAAIQLDGKTVGFMGQLHPKHAKLTGVSGKVFLFEIRLDALSTKLVPSANAISKFPEVQRDLAFVVDGELPVQALFDAVESVESSILQGVELFDIYRGQGIEPHQKSIALTLKIQHTERTLQDEEVEALVAQIIDLAAQKVQARLR</sequence>
<dbReference type="Pfam" id="PF01588">
    <property type="entry name" value="tRNA_bind"/>
    <property type="match status" value="1"/>
</dbReference>
<dbReference type="CDD" id="cd02796">
    <property type="entry name" value="tRNA_bind_bactPheRS"/>
    <property type="match status" value="1"/>
</dbReference>
<comment type="catalytic activity">
    <reaction evidence="14 15">
        <text>tRNA(Phe) + L-phenylalanine + ATP = L-phenylalanyl-tRNA(Phe) + AMP + diphosphate + H(+)</text>
        <dbReference type="Rhea" id="RHEA:19413"/>
        <dbReference type="Rhea" id="RHEA-COMP:9668"/>
        <dbReference type="Rhea" id="RHEA-COMP:9699"/>
        <dbReference type="ChEBI" id="CHEBI:15378"/>
        <dbReference type="ChEBI" id="CHEBI:30616"/>
        <dbReference type="ChEBI" id="CHEBI:33019"/>
        <dbReference type="ChEBI" id="CHEBI:58095"/>
        <dbReference type="ChEBI" id="CHEBI:78442"/>
        <dbReference type="ChEBI" id="CHEBI:78531"/>
        <dbReference type="ChEBI" id="CHEBI:456215"/>
        <dbReference type="EC" id="6.1.1.20"/>
    </reaction>
</comment>
<dbReference type="EC" id="6.1.1.20" evidence="15"/>
<dbReference type="InterPro" id="IPR020825">
    <property type="entry name" value="Phe-tRNA_synthase-like_B3/B4"/>
</dbReference>
<keyword evidence="4 15" id="KW-0963">Cytoplasm</keyword>
<evidence type="ECO:0000256" key="15">
    <source>
        <dbReference type="HAMAP-Rule" id="MF_00283"/>
    </source>
</evidence>
<dbReference type="InterPro" id="IPR005147">
    <property type="entry name" value="tRNA_synthase_B5-dom"/>
</dbReference>
<dbReference type="GO" id="GO:0000049">
    <property type="term" value="F:tRNA binding"/>
    <property type="evidence" value="ECO:0007669"/>
    <property type="project" value="UniProtKB-UniRule"/>
</dbReference>
<dbReference type="GO" id="GO:0005524">
    <property type="term" value="F:ATP binding"/>
    <property type="evidence" value="ECO:0007669"/>
    <property type="project" value="UniProtKB-UniRule"/>
</dbReference>
<evidence type="ECO:0000256" key="16">
    <source>
        <dbReference type="PROSITE-ProRule" id="PRU00209"/>
    </source>
</evidence>
<dbReference type="Pfam" id="PF03484">
    <property type="entry name" value="B5"/>
    <property type="match status" value="1"/>
</dbReference>
<evidence type="ECO:0000256" key="7">
    <source>
        <dbReference type="ARBA" id="ARBA00022723"/>
    </source>
</evidence>
<feature type="binding site" evidence="15">
    <location>
        <position position="462"/>
    </location>
    <ligand>
        <name>Mg(2+)</name>
        <dbReference type="ChEBI" id="CHEBI:18420"/>
        <note>shared with alpha subunit</note>
    </ligand>
</feature>
<dbReference type="NCBIfam" id="TIGR00472">
    <property type="entry name" value="pheT_bact"/>
    <property type="match status" value="1"/>
</dbReference>
<evidence type="ECO:0000256" key="3">
    <source>
        <dbReference type="ARBA" id="ARBA00011209"/>
    </source>
</evidence>
<organism evidence="20 21">
    <name type="scientific">Thiosulfativibrio zosterae</name>
    <dbReference type="NCBI Taxonomy" id="2675053"/>
    <lineage>
        <taxon>Bacteria</taxon>
        <taxon>Pseudomonadati</taxon>
        <taxon>Pseudomonadota</taxon>
        <taxon>Gammaproteobacteria</taxon>
        <taxon>Thiotrichales</taxon>
        <taxon>Piscirickettsiaceae</taxon>
        <taxon>Thiosulfativibrio</taxon>
    </lineage>
</organism>
<feature type="domain" description="B5" evidence="19">
    <location>
        <begin position="403"/>
        <end position="478"/>
    </location>
</feature>
<dbReference type="PANTHER" id="PTHR10947:SF0">
    <property type="entry name" value="PHENYLALANINE--TRNA LIGASE BETA SUBUNIT"/>
    <property type="match status" value="1"/>
</dbReference>
<dbReference type="SUPFAM" id="SSF56037">
    <property type="entry name" value="PheT/TilS domain"/>
    <property type="match status" value="1"/>
</dbReference>
<keyword evidence="10 15" id="KW-0460">Magnesium</keyword>
<keyword evidence="5 16" id="KW-0820">tRNA-binding</keyword>
<keyword evidence="21" id="KW-1185">Reference proteome</keyword>
<dbReference type="GO" id="GO:0009328">
    <property type="term" value="C:phenylalanine-tRNA ligase complex"/>
    <property type="evidence" value="ECO:0007669"/>
    <property type="project" value="TreeGrafter"/>
</dbReference>
<dbReference type="SUPFAM" id="SSF54991">
    <property type="entry name" value="Anticodon-binding domain of PheRS"/>
    <property type="match status" value="1"/>
</dbReference>
<dbReference type="AlphaFoldDB" id="A0A6F8PLM2"/>
<proteinExistence type="inferred from homology"/>
<dbReference type="InterPro" id="IPR009061">
    <property type="entry name" value="DNA-bd_dom_put_sf"/>
</dbReference>
<dbReference type="FunFam" id="3.50.40.10:FF:000001">
    <property type="entry name" value="Phenylalanine--tRNA ligase beta subunit"/>
    <property type="match status" value="1"/>
</dbReference>
<dbReference type="Gene3D" id="3.30.70.380">
    <property type="entry name" value="Ferrodoxin-fold anticodon-binding domain"/>
    <property type="match status" value="1"/>
</dbReference>
<evidence type="ECO:0000256" key="10">
    <source>
        <dbReference type="ARBA" id="ARBA00022842"/>
    </source>
</evidence>
<feature type="domain" description="TRNA-binding" evidence="17">
    <location>
        <begin position="39"/>
        <end position="149"/>
    </location>
</feature>
<evidence type="ECO:0000256" key="5">
    <source>
        <dbReference type="ARBA" id="ARBA00022555"/>
    </source>
</evidence>
<evidence type="ECO:0000256" key="8">
    <source>
        <dbReference type="ARBA" id="ARBA00022741"/>
    </source>
</evidence>
<feature type="binding site" evidence="15">
    <location>
        <position position="466"/>
    </location>
    <ligand>
        <name>Mg(2+)</name>
        <dbReference type="ChEBI" id="CHEBI:18420"/>
        <note>shared with alpha subunit</note>
    </ligand>
</feature>
<evidence type="ECO:0000313" key="20">
    <source>
        <dbReference type="EMBL" id="BBP43002.1"/>
    </source>
</evidence>
<dbReference type="InterPro" id="IPR045864">
    <property type="entry name" value="aa-tRNA-synth_II/BPL/LPL"/>
</dbReference>
<dbReference type="InterPro" id="IPR004532">
    <property type="entry name" value="Phe-tRNA-ligase_IIc_bsu_bact"/>
</dbReference>
<dbReference type="Gene3D" id="3.30.930.10">
    <property type="entry name" value="Bira Bifunctional Protein, Domain 2"/>
    <property type="match status" value="1"/>
</dbReference>
<evidence type="ECO:0000259" key="19">
    <source>
        <dbReference type="PROSITE" id="PS51483"/>
    </source>
</evidence>
<dbReference type="SUPFAM" id="SSF46955">
    <property type="entry name" value="Putative DNA-binding domain"/>
    <property type="match status" value="1"/>
</dbReference>
<dbReference type="GO" id="GO:0000287">
    <property type="term" value="F:magnesium ion binding"/>
    <property type="evidence" value="ECO:0007669"/>
    <property type="project" value="UniProtKB-UniRule"/>
</dbReference>
<dbReference type="PANTHER" id="PTHR10947">
    <property type="entry name" value="PHENYLALANYL-TRNA SYNTHETASE BETA CHAIN AND LEUCINE-RICH REPEAT-CONTAINING PROTEIN 47"/>
    <property type="match status" value="1"/>
</dbReference>
<dbReference type="Proteomes" id="UP000501466">
    <property type="component" value="Chromosome"/>
</dbReference>
<dbReference type="InterPro" id="IPR005146">
    <property type="entry name" value="B3/B4_tRNA-bd"/>
</dbReference>
<keyword evidence="9 15" id="KW-0067">ATP-binding</keyword>
<dbReference type="SMART" id="SM00896">
    <property type="entry name" value="FDX-ACB"/>
    <property type="match status" value="1"/>
</dbReference>
<dbReference type="PROSITE" id="PS50886">
    <property type="entry name" value="TRBD"/>
    <property type="match status" value="1"/>
</dbReference>
<comment type="subunit">
    <text evidence="3 15">Tetramer of two alpha and two beta subunits.</text>
</comment>
<dbReference type="GO" id="GO:0004826">
    <property type="term" value="F:phenylalanine-tRNA ligase activity"/>
    <property type="evidence" value="ECO:0007669"/>
    <property type="project" value="UniProtKB-UniRule"/>
</dbReference>
<evidence type="ECO:0000313" key="21">
    <source>
        <dbReference type="Proteomes" id="UP000501466"/>
    </source>
</evidence>
<evidence type="ECO:0000256" key="11">
    <source>
        <dbReference type="ARBA" id="ARBA00022884"/>
    </source>
</evidence>
<dbReference type="SMART" id="SM00873">
    <property type="entry name" value="B3_4"/>
    <property type="match status" value="1"/>
</dbReference>
<protein>
    <recommendedName>
        <fullName evidence="15">Phenylalanine--tRNA ligase beta subunit</fullName>
        <ecNumber evidence="15">6.1.1.20</ecNumber>
    </recommendedName>
    <alternativeName>
        <fullName evidence="15">Phenylalanyl-tRNA synthetase beta subunit</fullName>
        <shortName evidence="15">PheRS</shortName>
    </alternativeName>
</protein>
<feature type="binding site" evidence="15">
    <location>
        <position position="465"/>
    </location>
    <ligand>
        <name>Mg(2+)</name>
        <dbReference type="ChEBI" id="CHEBI:18420"/>
        <note>shared with alpha subunit</note>
    </ligand>
</feature>
<evidence type="ECO:0000256" key="12">
    <source>
        <dbReference type="ARBA" id="ARBA00022917"/>
    </source>
</evidence>
<comment type="subcellular location">
    <subcellularLocation>
        <location evidence="1 15">Cytoplasm</location>
    </subcellularLocation>
</comment>
<keyword evidence="11 16" id="KW-0694">RNA-binding</keyword>
<comment type="cofactor">
    <cofactor evidence="15">
        <name>Mg(2+)</name>
        <dbReference type="ChEBI" id="CHEBI:18420"/>
    </cofactor>
    <text evidence="15">Binds 2 magnesium ions per tetramer.</text>
</comment>
<dbReference type="InterPro" id="IPR002547">
    <property type="entry name" value="tRNA-bd_dom"/>
</dbReference>
<dbReference type="GO" id="GO:0006432">
    <property type="term" value="P:phenylalanyl-tRNA aminoacylation"/>
    <property type="evidence" value="ECO:0007669"/>
    <property type="project" value="UniProtKB-UniRule"/>
</dbReference>
<dbReference type="PROSITE" id="PS51483">
    <property type="entry name" value="B5"/>
    <property type="match status" value="1"/>
</dbReference>
<evidence type="ECO:0000256" key="9">
    <source>
        <dbReference type="ARBA" id="ARBA00022840"/>
    </source>
</evidence>
<feature type="binding site" evidence="15">
    <location>
        <position position="456"/>
    </location>
    <ligand>
        <name>Mg(2+)</name>
        <dbReference type="ChEBI" id="CHEBI:18420"/>
        <note>shared with alpha subunit</note>
    </ligand>
</feature>
<evidence type="ECO:0000259" key="18">
    <source>
        <dbReference type="PROSITE" id="PS51447"/>
    </source>
</evidence>
<dbReference type="Gene3D" id="2.40.50.140">
    <property type="entry name" value="Nucleic acid-binding proteins"/>
    <property type="match status" value="1"/>
</dbReference>
<evidence type="ECO:0000256" key="14">
    <source>
        <dbReference type="ARBA" id="ARBA00049255"/>
    </source>
</evidence>
<dbReference type="Pfam" id="PF17759">
    <property type="entry name" value="tRNA_synthFbeta"/>
    <property type="match status" value="1"/>
</dbReference>
<comment type="similarity">
    <text evidence="2 15">Belongs to the phenylalanyl-tRNA synthetase beta subunit family. Type 1 subfamily.</text>
</comment>
<dbReference type="Gene3D" id="3.50.40.10">
    <property type="entry name" value="Phenylalanyl-trna Synthetase, Chain B, domain 3"/>
    <property type="match status" value="1"/>
</dbReference>
<dbReference type="SUPFAM" id="SSF55681">
    <property type="entry name" value="Class II aaRS and biotin synthetases"/>
    <property type="match status" value="1"/>
</dbReference>
<dbReference type="NCBIfam" id="NF045760">
    <property type="entry name" value="YtpR"/>
    <property type="match status" value="1"/>
</dbReference>
<keyword evidence="6 15" id="KW-0436">Ligase</keyword>
<accession>A0A6F8PLM2</accession>
<dbReference type="InterPro" id="IPR033714">
    <property type="entry name" value="tRNA_bind_bactPheRS"/>
</dbReference>
<dbReference type="RefSeq" id="WP_173290847.1">
    <property type="nucleotide sequence ID" value="NZ_AP021888.1"/>
</dbReference>
<dbReference type="PROSITE" id="PS51447">
    <property type="entry name" value="FDX_ACB"/>
    <property type="match status" value="1"/>
</dbReference>
<dbReference type="InterPro" id="IPR005121">
    <property type="entry name" value="Fdx_antiC-bd"/>
</dbReference>
<dbReference type="FunFam" id="3.30.70.380:FF:000001">
    <property type="entry name" value="Phenylalanine--tRNA ligase beta subunit"/>
    <property type="match status" value="1"/>
</dbReference>
<dbReference type="FunFam" id="3.30.930.10:FF:000022">
    <property type="entry name" value="Phenylalanine--tRNA ligase beta subunit"/>
    <property type="match status" value="1"/>
</dbReference>
<evidence type="ECO:0000256" key="13">
    <source>
        <dbReference type="ARBA" id="ARBA00023146"/>
    </source>
</evidence>
<dbReference type="KEGG" id="tzo:THMIRHAT_07480"/>
<dbReference type="EMBL" id="AP021888">
    <property type="protein sequence ID" value="BBP43002.1"/>
    <property type="molecule type" value="Genomic_DNA"/>
</dbReference>
<dbReference type="Pfam" id="PF03483">
    <property type="entry name" value="B3_4"/>
    <property type="match status" value="1"/>
</dbReference>
<keyword evidence="13 15" id="KW-0030">Aminoacyl-tRNA synthetase</keyword>
<evidence type="ECO:0000256" key="2">
    <source>
        <dbReference type="ARBA" id="ARBA00008653"/>
    </source>
</evidence>
<dbReference type="InterPro" id="IPR036690">
    <property type="entry name" value="Fdx_antiC-bd_sf"/>
</dbReference>